<feature type="region of interest" description="Disordered" evidence="12">
    <location>
        <begin position="509"/>
        <end position="561"/>
    </location>
</feature>
<protein>
    <recommendedName>
        <fullName evidence="3">tRNA (cytosine(34)-C(5))-methyltransferase</fullName>
        <ecNumber evidence="3">2.1.1.203</ecNumber>
    </recommendedName>
</protein>
<dbReference type="InterPro" id="IPR023270">
    <property type="entry name" value="RCMT_NCL1"/>
</dbReference>
<evidence type="ECO:0000256" key="10">
    <source>
        <dbReference type="ARBA" id="ARBA00023242"/>
    </source>
</evidence>
<dbReference type="PROSITE" id="PS51686">
    <property type="entry name" value="SAM_MT_RSMB_NOP"/>
    <property type="match status" value="1"/>
</dbReference>
<proteinExistence type="inferred from homology"/>
<dbReference type="Pfam" id="PF01189">
    <property type="entry name" value="Methyltr_RsmB-F"/>
    <property type="match status" value="1"/>
</dbReference>
<comment type="caution">
    <text evidence="14">The sequence shown here is derived from an EMBL/GenBank/DDBJ whole genome shotgun (WGS) entry which is preliminary data.</text>
</comment>
<dbReference type="InterPro" id="IPR029063">
    <property type="entry name" value="SAM-dependent_MTases_sf"/>
</dbReference>
<keyword evidence="5 11" id="KW-0489">Methyltransferase</keyword>
<dbReference type="PRINTS" id="PR02008">
    <property type="entry name" value="RCMTFAMILY"/>
</dbReference>
<dbReference type="InterPro" id="IPR057286">
    <property type="entry name" value="PUA_NSUN2"/>
</dbReference>
<dbReference type="Gene3D" id="3.40.50.150">
    <property type="entry name" value="Vaccinia Virus protein VP39"/>
    <property type="match status" value="1"/>
</dbReference>
<evidence type="ECO:0000256" key="9">
    <source>
        <dbReference type="ARBA" id="ARBA00022884"/>
    </source>
</evidence>
<feature type="binding site" evidence="11">
    <location>
        <position position="245"/>
    </location>
    <ligand>
        <name>S-adenosyl-L-methionine</name>
        <dbReference type="ChEBI" id="CHEBI:59789"/>
    </ligand>
</feature>
<dbReference type="Pfam" id="PF25378">
    <property type="entry name" value="PUA_NSUN2"/>
    <property type="match status" value="1"/>
</dbReference>
<dbReference type="InterPro" id="IPR023267">
    <property type="entry name" value="RCMT"/>
</dbReference>
<evidence type="ECO:0000313" key="15">
    <source>
        <dbReference type="Proteomes" id="UP001159405"/>
    </source>
</evidence>
<dbReference type="PANTHER" id="PTHR22808:SF1">
    <property type="entry name" value="RNA CYTOSINE-C(5)-METHYLTRANSFERASE NSUN2-RELATED"/>
    <property type="match status" value="1"/>
</dbReference>
<dbReference type="Pfam" id="PF25376">
    <property type="entry name" value="Pre-PUA_NSUN2"/>
    <property type="match status" value="1"/>
</dbReference>
<comment type="similarity">
    <text evidence="2 11">Belongs to the class I-like SAM-binding methyltransferase superfamily. RsmB/NOP family.</text>
</comment>
<reference evidence="14 15" key="1">
    <citation type="submission" date="2022-05" db="EMBL/GenBank/DDBJ databases">
        <authorList>
            <consortium name="Genoscope - CEA"/>
            <person name="William W."/>
        </authorList>
    </citation>
    <scope>NUCLEOTIDE SEQUENCE [LARGE SCALE GENOMIC DNA]</scope>
</reference>
<feature type="binding site" evidence="11">
    <location>
        <position position="272"/>
    </location>
    <ligand>
        <name>S-adenosyl-L-methionine</name>
        <dbReference type="ChEBI" id="CHEBI:59789"/>
    </ligand>
</feature>
<keyword evidence="4" id="KW-0820">tRNA-binding</keyword>
<dbReference type="InterPro" id="IPR049560">
    <property type="entry name" value="MeTrfase_RsmB-F_NOP2_cat"/>
</dbReference>
<dbReference type="EMBL" id="CALNXK010000062">
    <property type="protein sequence ID" value="CAH3139283.1"/>
    <property type="molecule type" value="Genomic_DNA"/>
</dbReference>
<keyword evidence="7 11" id="KW-0949">S-adenosyl-L-methionine</keyword>
<feature type="binding site" evidence="11">
    <location>
        <begin position="214"/>
        <end position="220"/>
    </location>
    <ligand>
        <name>S-adenosyl-L-methionine</name>
        <dbReference type="ChEBI" id="CHEBI:59789"/>
    </ligand>
</feature>
<feature type="binding site" evidence="11">
    <location>
        <position position="299"/>
    </location>
    <ligand>
        <name>S-adenosyl-L-methionine</name>
        <dbReference type="ChEBI" id="CHEBI:59789"/>
    </ligand>
</feature>
<feature type="compositionally biased region" description="Basic and acidic residues" evidence="12">
    <location>
        <begin position="600"/>
        <end position="620"/>
    </location>
</feature>
<dbReference type="Proteomes" id="UP001159405">
    <property type="component" value="Unassembled WGS sequence"/>
</dbReference>
<keyword evidence="6 11" id="KW-0808">Transferase</keyword>
<evidence type="ECO:0000313" key="14">
    <source>
        <dbReference type="EMBL" id="CAH3139283.1"/>
    </source>
</evidence>
<accession>A0ABN8PDS5</accession>
<name>A0ABN8PDS5_9CNID</name>
<dbReference type="SUPFAM" id="SSF53335">
    <property type="entry name" value="S-adenosyl-L-methionine-dependent methyltransferases"/>
    <property type="match status" value="1"/>
</dbReference>
<evidence type="ECO:0000256" key="2">
    <source>
        <dbReference type="ARBA" id="ARBA00007494"/>
    </source>
</evidence>
<sequence>MSVNHLSVRIKHSCLRIYGELVSKEFSFQCFRKCTSPSKCNWVFTAAEHLCLAAISNPYKESFLLQACSKVVTRRERNQELFRIQQIVPDDEFADFMEAIQRELPSTFRITGTRSHAQELLNAIKKFHLADLETVQIDGVSADPPKPLPWYPDELAWQINFTKKFIRKSSSMEKFHSFLVHETETGNISRQEAVSMIPPLLLDVKPGQKILDACAAPGSKTVQLIELLHGEETLGIPEGLVVANELQNKRCYMLVHQSKRLRSPCCLITNHDATLFPTLYAKKEGGEKVPIFFDRILCDVPCSGDGTLRKNPLIWKKWTPQLGMALFRIQLRILARAVEMLAPGGRIVYSTCTLNPVEDEAVVSTLLQKAEGAMELVDVSSYLPNLKRSPGLKTWKLMTKDLQIVDNCDPGSKHFSKGFKPQMLAPPEEVASKLHLERCMRIYPHQQDTGGFFIAVLEKKHDAPWENDKRYSLNRRLLPWESEADWQVTRALHCNIYKLYILREKPEYNTEKGSPCSDCRSLPSRSGEGTSDEALRTPAQNSKETKELVEEENTANSSETQDMIDEMDCHDAEMNSEASTTEENIEDDANSEVVVELVKGHNAEQEPESRGENVGKEIKSTGKSGGKKGSGESDVVQPPRKRPKVEKKGFKEDPFVFLKDDDEHWPLIKAFYGIDERFPADQLLVRSFGGKKRNIYLVSKAVKDVMEMIDDSHKVVNTGMKVIARSEADNVACHFRLMQEGIEALLPYISKRKVAITQEDVISLLTQDRPFCSEFSSTTRDQLSSIEGQGCIVYLYEPTGPYSKPEDTIGCRLIFCGWKAKVSTRLQISKFDKAHYQVLCGAPTEERKGLTSDTGLSYYCICLRTGTKITQKQEQVNETTETDSGEVEEAQPSADEEEQHAGFIGDVLNVDAPEGSLDVGFI</sequence>
<feature type="region of interest" description="Disordered" evidence="12">
    <location>
        <begin position="873"/>
        <end position="899"/>
    </location>
</feature>
<dbReference type="PRINTS" id="PR02011">
    <property type="entry name" value="RCMTNCL1"/>
</dbReference>
<feature type="active site" description="Nucleophile" evidence="11">
    <location>
        <position position="352"/>
    </location>
</feature>
<evidence type="ECO:0000256" key="8">
    <source>
        <dbReference type="ARBA" id="ARBA00022694"/>
    </source>
</evidence>
<evidence type="ECO:0000256" key="4">
    <source>
        <dbReference type="ARBA" id="ARBA00022555"/>
    </source>
</evidence>
<keyword evidence="8" id="KW-0819">tRNA processing</keyword>
<comment type="subcellular location">
    <subcellularLocation>
        <location evidence="1">Nucleus</location>
    </subcellularLocation>
</comment>
<dbReference type="PROSITE" id="PS01153">
    <property type="entry name" value="NOL1_NOP2_SUN"/>
    <property type="match status" value="1"/>
</dbReference>
<feature type="compositionally biased region" description="Acidic residues" evidence="12">
    <location>
        <begin position="880"/>
        <end position="898"/>
    </location>
</feature>
<evidence type="ECO:0000256" key="12">
    <source>
        <dbReference type="SAM" id="MobiDB-lite"/>
    </source>
</evidence>
<feature type="domain" description="SAM-dependent MTase RsmB/NOP-type" evidence="13">
    <location>
        <begin position="96"/>
        <end position="460"/>
    </location>
</feature>
<evidence type="ECO:0000259" key="13">
    <source>
        <dbReference type="PROSITE" id="PS51686"/>
    </source>
</evidence>
<evidence type="ECO:0000256" key="6">
    <source>
        <dbReference type="ARBA" id="ARBA00022679"/>
    </source>
</evidence>
<gene>
    <name evidence="14" type="ORF">PLOB_00040590</name>
</gene>
<evidence type="ECO:0000256" key="5">
    <source>
        <dbReference type="ARBA" id="ARBA00022603"/>
    </source>
</evidence>
<evidence type="ECO:0000256" key="7">
    <source>
        <dbReference type="ARBA" id="ARBA00022691"/>
    </source>
</evidence>
<feature type="region of interest" description="Disordered" evidence="12">
    <location>
        <begin position="600"/>
        <end position="646"/>
    </location>
</feature>
<keyword evidence="15" id="KW-1185">Reference proteome</keyword>
<evidence type="ECO:0000256" key="3">
    <source>
        <dbReference type="ARBA" id="ARBA00012629"/>
    </source>
</evidence>
<organism evidence="14 15">
    <name type="scientific">Porites lobata</name>
    <dbReference type="NCBI Taxonomy" id="104759"/>
    <lineage>
        <taxon>Eukaryota</taxon>
        <taxon>Metazoa</taxon>
        <taxon>Cnidaria</taxon>
        <taxon>Anthozoa</taxon>
        <taxon>Hexacorallia</taxon>
        <taxon>Scleractinia</taxon>
        <taxon>Fungiina</taxon>
        <taxon>Poritidae</taxon>
        <taxon>Porites</taxon>
    </lineage>
</organism>
<dbReference type="PANTHER" id="PTHR22808">
    <property type="entry name" value="NCL1 YEAST -RELATED NOL1/NOP2/FMU SUN DOMAIN-CONTAINING"/>
    <property type="match status" value="1"/>
</dbReference>
<dbReference type="InterPro" id="IPR057285">
    <property type="entry name" value="Pre-PUA_NSUN2"/>
</dbReference>
<evidence type="ECO:0000256" key="1">
    <source>
        <dbReference type="ARBA" id="ARBA00004123"/>
    </source>
</evidence>
<dbReference type="EC" id="2.1.1.203" evidence="3"/>
<keyword evidence="9 11" id="KW-0694">RNA-binding</keyword>
<keyword evidence="10" id="KW-0539">Nucleus</keyword>
<dbReference type="InterPro" id="IPR018314">
    <property type="entry name" value="RsmB/NOL1/NOP2-like_CS"/>
</dbReference>
<dbReference type="InterPro" id="IPR001678">
    <property type="entry name" value="MeTrfase_RsmB-F_NOP2_dom"/>
</dbReference>
<evidence type="ECO:0000256" key="11">
    <source>
        <dbReference type="PROSITE-ProRule" id="PRU01023"/>
    </source>
</evidence>